<reference evidence="1" key="1">
    <citation type="submission" date="2018-12" db="EMBL/GenBank/DDBJ databases">
        <authorList>
            <person name="Sun L."/>
            <person name="Chen Z."/>
        </authorList>
    </citation>
    <scope>NUCLEOTIDE SEQUENCE [LARGE SCALE GENOMIC DNA]</scope>
    <source>
        <strain evidence="1">3-2-2</strain>
    </source>
</reference>
<sequence length="42" mass="5168">MKKRKVPLSELIRRNKEELLKDKEVIKNIEKRLDEKHLNLNK</sequence>
<dbReference type="OrthoDB" id="2991278at2"/>
<dbReference type="InterPro" id="IPR025004">
    <property type="entry name" value="SenN/SenS"/>
</dbReference>
<dbReference type="Proteomes" id="UP000287156">
    <property type="component" value="Unassembled WGS sequence"/>
</dbReference>
<accession>A0A429Y464</accession>
<dbReference type="AlphaFoldDB" id="A0A429Y464"/>
<dbReference type="Pfam" id="PF13040">
    <property type="entry name" value="Fur_reg_FbpB"/>
    <property type="match status" value="1"/>
</dbReference>
<keyword evidence="2" id="KW-1185">Reference proteome</keyword>
<gene>
    <name evidence="1" type="ORF">D4T97_005250</name>
</gene>
<proteinExistence type="predicted"/>
<dbReference type="EMBL" id="QYTV02000002">
    <property type="protein sequence ID" value="RST76191.1"/>
    <property type="molecule type" value="Genomic_DNA"/>
</dbReference>
<evidence type="ECO:0000313" key="2">
    <source>
        <dbReference type="Proteomes" id="UP000287156"/>
    </source>
</evidence>
<name>A0A429Y464_9BACI</name>
<comment type="caution">
    <text evidence="1">The sequence shown here is derived from an EMBL/GenBank/DDBJ whole genome shotgun (WGS) entry which is preliminary data.</text>
</comment>
<dbReference type="RefSeq" id="WP_126048444.1">
    <property type="nucleotide sequence ID" value="NZ_QYTV02000002.1"/>
</dbReference>
<evidence type="ECO:0000313" key="1">
    <source>
        <dbReference type="EMBL" id="RST76191.1"/>
    </source>
</evidence>
<organism evidence="1 2">
    <name type="scientific">Siminovitchia acidinfaciens</name>
    <dbReference type="NCBI Taxonomy" id="2321395"/>
    <lineage>
        <taxon>Bacteria</taxon>
        <taxon>Bacillati</taxon>
        <taxon>Bacillota</taxon>
        <taxon>Bacilli</taxon>
        <taxon>Bacillales</taxon>
        <taxon>Bacillaceae</taxon>
        <taxon>Siminovitchia</taxon>
    </lineage>
</organism>
<protein>
    <submittedName>
        <fullName evidence="1">FbpB family small basic protein</fullName>
    </submittedName>
</protein>